<evidence type="ECO:0000313" key="3">
    <source>
        <dbReference type="EMBL" id="KAJ7743459.1"/>
    </source>
</evidence>
<feature type="region of interest" description="Disordered" evidence="1">
    <location>
        <begin position="1"/>
        <end position="34"/>
    </location>
</feature>
<accession>A0AAD7IK88</accession>
<dbReference type="EMBL" id="JARJLG010000112">
    <property type="protein sequence ID" value="KAJ7743459.1"/>
    <property type="molecule type" value="Genomic_DNA"/>
</dbReference>
<dbReference type="AlphaFoldDB" id="A0AAD7IK88"/>
<feature type="compositionally biased region" description="Polar residues" evidence="1">
    <location>
        <begin position="21"/>
        <end position="33"/>
    </location>
</feature>
<feature type="region of interest" description="Disordered" evidence="1">
    <location>
        <begin position="122"/>
        <end position="155"/>
    </location>
</feature>
<feature type="compositionally biased region" description="Pro residues" evidence="1">
    <location>
        <begin position="1"/>
        <end position="10"/>
    </location>
</feature>
<gene>
    <name evidence="3" type="ORF">DFH07DRAFT_964101</name>
</gene>
<dbReference type="SUPFAM" id="SSF48371">
    <property type="entry name" value="ARM repeat"/>
    <property type="match status" value="1"/>
</dbReference>
<feature type="compositionally biased region" description="Pro residues" evidence="1">
    <location>
        <begin position="145"/>
        <end position="154"/>
    </location>
</feature>
<feature type="domain" description="MIF4G" evidence="2">
    <location>
        <begin position="175"/>
        <end position="307"/>
    </location>
</feature>
<comment type="caution">
    <text evidence="3">The sequence shown here is derived from an EMBL/GenBank/DDBJ whole genome shotgun (WGS) entry which is preliminary data.</text>
</comment>
<proteinExistence type="predicted"/>
<dbReference type="GO" id="GO:0003723">
    <property type="term" value="F:RNA binding"/>
    <property type="evidence" value="ECO:0007669"/>
    <property type="project" value="InterPro"/>
</dbReference>
<dbReference type="Proteomes" id="UP001215280">
    <property type="component" value="Unassembled WGS sequence"/>
</dbReference>
<dbReference type="Pfam" id="PF02854">
    <property type="entry name" value="MIF4G"/>
    <property type="match status" value="1"/>
</dbReference>
<sequence length="385" mass="42410">MPCPNTPDTPHPIFATEPNYYDNSPTPRVSNFPPQYIRDRRSRELPRHTSDLGHLWSSVPSINLPPLLGVYDDGQPVRRLNARANEFRPLALGSRPASALSVSSRSSSASATSSSMAYASLDTPATSVSGGRASKSAASPSRRSPLPPAHPVPVFPEVDPAERTYKLYRDRLRTASDLTEPIKCIIEAGVLSYELTQHIAILADRLSTHAPCGPQEFKARIRTEALAMFSSYWESNAGPWCHEPKAPHEYLTSRGINIAAFIGSLYRYKIVSGRDAHRCLDILLSTGLHCLKLQAVHAMFVHCGQRICTGDAGLDTTHVWTRLSARSPDGRFVWGPIAESHALLEDLRDNLDRWFASEEMSRIHARAAALSPPSATNRNRGAYVL</sequence>
<evidence type="ECO:0000313" key="4">
    <source>
        <dbReference type="Proteomes" id="UP001215280"/>
    </source>
</evidence>
<dbReference type="InterPro" id="IPR003890">
    <property type="entry name" value="MIF4G-like_typ-3"/>
</dbReference>
<protein>
    <recommendedName>
        <fullName evidence="2">MIF4G domain-containing protein</fullName>
    </recommendedName>
</protein>
<name>A0AAD7IK88_9AGAR</name>
<evidence type="ECO:0000256" key="1">
    <source>
        <dbReference type="SAM" id="MobiDB-lite"/>
    </source>
</evidence>
<feature type="compositionally biased region" description="Low complexity" evidence="1">
    <location>
        <begin position="132"/>
        <end position="144"/>
    </location>
</feature>
<reference evidence="3" key="1">
    <citation type="submission" date="2023-03" db="EMBL/GenBank/DDBJ databases">
        <title>Massive genome expansion in bonnet fungi (Mycena s.s.) driven by repeated elements and novel gene families across ecological guilds.</title>
        <authorList>
            <consortium name="Lawrence Berkeley National Laboratory"/>
            <person name="Harder C.B."/>
            <person name="Miyauchi S."/>
            <person name="Viragh M."/>
            <person name="Kuo A."/>
            <person name="Thoen E."/>
            <person name="Andreopoulos B."/>
            <person name="Lu D."/>
            <person name="Skrede I."/>
            <person name="Drula E."/>
            <person name="Henrissat B."/>
            <person name="Morin E."/>
            <person name="Kohler A."/>
            <person name="Barry K."/>
            <person name="LaButti K."/>
            <person name="Morin E."/>
            <person name="Salamov A."/>
            <person name="Lipzen A."/>
            <person name="Mereny Z."/>
            <person name="Hegedus B."/>
            <person name="Baldrian P."/>
            <person name="Stursova M."/>
            <person name="Weitz H."/>
            <person name="Taylor A."/>
            <person name="Grigoriev I.V."/>
            <person name="Nagy L.G."/>
            <person name="Martin F."/>
            <person name="Kauserud H."/>
        </authorList>
    </citation>
    <scope>NUCLEOTIDE SEQUENCE</scope>
    <source>
        <strain evidence="3">CBHHK188m</strain>
    </source>
</reference>
<evidence type="ECO:0000259" key="2">
    <source>
        <dbReference type="Pfam" id="PF02854"/>
    </source>
</evidence>
<keyword evidence="4" id="KW-1185">Reference proteome</keyword>
<dbReference type="Gene3D" id="1.25.40.180">
    <property type="match status" value="1"/>
</dbReference>
<organism evidence="3 4">
    <name type="scientific">Mycena maculata</name>
    <dbReference type="NCBI Taxonomy" id="230809"/>
    <lineage>
        <taxon>Eukaryota</taxon>
        <taxon>Fungi</taxon>
        <taxon>Dikarya</taxon>
        <taxon>Basidiomycota</taxon>
        <taxon>Agaricomycotina</taxon>
        <taxon>Agaricomycetes</taxon>
        <taxon>Agaricomycetidae</taxon>
        <taxon>Agaricales</taxon>
        <taxon>Marasmiineae</taxon>
        <taxon>Mycenaceae</taxon>
        <taxon>Mycena</taxon>
    </lineage>
</organism>
<dbReference type="InterPro" id="IPR016024">
    <property type="entry name" value="ARM-type_fold"/>
</dbReference>